<keyword evidence="9" id="KW-1185">Reference proteome</keyword>
<dbReference type="InterPro" id="IPR050474">
    <property type="entry name" value="Hel308_SKI2-like"/>
</dbReference>
<sequence>MTREVFNSFSNGVGVHGDLYRELHRAFGDCKSRLWIVVPWWDTSDCAEALLNAAISAAKRNVIVRVIARPDRSNDAVLARLRDAHIEVVTIMNVHMKYVVFDDSVIVHSSNFTRKELSENENVGERSSDVETVTSFDRTFDQLVGDRDALSVGVEKWTPVKSLIPPELTRYLRRYEALNPLQSKAIPAVLSTTGHAMVVAPTSSGKTLIGEVAALRSIVQEGRPAVWLLPARALAAEVARTAALWKSLGIITLQLTGEVNLSSERARRAQLWIATTEKFESMYRRSTLTEFVDRIGCLIIDEVHLVGDEARGATLESVIARLRLAESRTRIVALSATVSNADELATWFNATLIRSSWRPTVLTTQLVSYEPRSGRTQWQQEESGKDAALASLLTELAATDPDRPPKLADAVSGGDLGSVLVFCGSKNGVRRTAAMLAGLEAGTRDDAELVDRSRERGVGIHFRDAPKAGDALRAFNNREIGVLVATSGLSTGVNTPARIVIIRDLSLGVSDLQVSQAQQMLGRAGRAGQEPEGFGFLLVPSDQAARWRRALWDGYKVESQLEGRIDDTLLAEILLGSVTSRNDAEIWFKGTFAYAQSSTLHDVGSVINDLAKHRLIADQDGRLAVSELGKVTARLMVGVEAACAILDELPSIGYPTDATDAENRVLGLVARSVPELRDLAVNARAYEDWVTGTLAACGEGLHLHGGDMPGSRLVAAAAACALRQRDMLSVPRGAKQMSRADLLRAVESFPRYLAWLNALGALGESLWAPAVAGDLARRLQWWVLDPPPERGAGRLLGFIDQLLDPETRAKTLPDVWQRARGAGYTHPNAINAMPRNVDATNEVLAEVIAGRAHLSVEPPDGASLTIDASPYNSLLFVLTNCGGPHAESRTRALGQRIDLPVPGGVRRGELAADIVSYTRADFAYRNLTIDFPEGDQGSGEQAINEARRRVDQLQPSLAVAPHGSRVRRMFMGERKKTLAELMPQVAPSDGFTEIAELLAGTAVDVESRVLNIRAGVEQILIQSSPGGAIRSAAAVLKSGTGTAREFECVLLALVSSLGIDVGMATSNDGDLIGLIDVDGRWRAITPVDGNTGHISRPLVPSSLPDNITPIFSPTPSGPVAPLIPWLAEFAPGSGESAPQQSAAIAPAWTVGLEQLEQSAIENLTYSVLTESPEESAQEEDEDERWAEEDVR</sequence>
<dbReference type="InterPro" id="IPR001650">
    <property type="entry name" value="Helicase_C-like"/>
</dbReference>
<dbReference type="InterPro" id="IPR036390">
    <property type="entry name" value="WH_DNA-bd_sf"/>
</dbReference>
<dbReference type="GO" id="GO:0003676">
    <property type="term" value="F:nucleic acid binding"/>
    <property type="evidence" value="ECO:0007669"/>
    <property type="project" value="InterPro"/>
</dbReference>
<dbReference type="PROSITE" id="PS51194">
    <property type="entry name" value="HELICASE_CTER"/>
    <property type="match status" value="1"/>
</dbReference>
<dbReference type="InterPro" id="IPR027417">
    <property type="entry name" value="P-loop_NTPase"/>
</dbReference>
<evidence type="ECO:0000256" key="2">
    <source>
        <dbReference type="ARBA" id="ARBA00022801"/>
    </source>
</evidence>
<dbReference type="Gene3D" id="1.10.3380.30">
    <property type="match status" value="1"/>
</dbReference>
<dbReference type="SUPFAM" id="SSF46785">
    <property type="entry name" value="Winged helix' DNA-binding domain"/>
    <property type="match status" value="1"/>
</dbReference>
<dbReference type="GO" id="GO:0004386">
    <property type="term" value="F:helicase activity"/>
    <property type="evidence" value="ECO:0007669"/>
    <property type="project" value="UniProtKB-KW"/>
</dbReference>
<proteinExistence type="predicted"/>
<keyword evidence="2" id="KW-0378">Hydrolase</keyword>
<dbReference type="Pfam" id="PF13091">
    <property type="entry name" value="PLDc_2"/>
    <property type="match status" value="1"/>
</dbReference>
<feature type="domain" description="Helicase ATP-binding" evidence="6">
    <location>
        <begin position="187"/>
        <end position="356"/>
    </location>
</feature>
<evidence type="ECO:0000256" key="1">
    <source>
        <dbReference type="ARBA" id="ARBA00022741"/>
    </source>
</evidence>
<dbReference type="AlphaFoldDB" id="H6N492"/>
<dbReference type="EMBL" id="CP003119">
    <property type="protein sequence ID" value="AFA71239.1"/>
    <property type="molecule type" value="Genomic_DNA"/>
</dbReference>
<evidence type="ECO:0000313" key="9">
    <source>
        <dbReference type="Proteomes" id="UP000009154"/>
    </source>
</evidence>
<feature type="region of interest" description="Disordered" evidence="5">
    <location>
        <begin position="1167"/>
        <end position="1191"/>
    </location>
</feature>
<dbReference type="PANTHER" id="PTHR47961">
    <property type="entry name" value="DNA POLYMERASE THETA, PUTATIVE (AFU_ORTHOLOGUE AFUA_1G05260)-RELATED"/>
    <property type="match status" value="1"/>
</dbReference>
<dbReference type="SMART" id="SM00490">
    <property type="entry name" value="HELICc"/>
    <property type="match status" value="1"/>
</dbReference>
<dbReference type="STRING" id="1112204.GPOL_c01660"/>
<evidence type="ECO:0000256" key="3">
    <source>
        <dbReference type="ARBA" id="ARBA00022806"/>
    </source>
</evidence>
<dbReference type="Pfam" id="PF00270">
    <property type="entry name" value="DEAD"/>
    <property type="match status" value="1"/>
</dbReference>
<dbReference type="Proteomes" id="UP000009154">
    <property type="component" value="Chromosome"/>
</dbReference>
<evidence type="ECO:0000259" key="6">
    <source>
        <dbReference type="PROSITE" id="PS51192"/>
    </source>
</evidence>
<keyword evidence="4" id="KW-0067">ATP-binding</keyword>
<keyword evidence="3 8" id="KW-0347">Helicase</keyword>
<dbReference type="SUPFAM" id="SSF56024">
    <property type="entry name" value="Phospholipase D/nuclease"/>
    <property type="match status" value="1"/>
</dbReference>
<dbReference type="InterPro" id="IPR014001">
    <property type="entry name" value="Helicase_ATP-bd"/>
</dbReference>
<protein>
    <submittedName>
        <fullName evidence="8">DEAD/DEAH box helicase domain-containing protein</fullName>
    </submittedName>
</protein>
<dbReference type="KEGG" id="gpo:GPOL_c01660"/>
<evidence type="ECO:0000256" key="5">
    <source>
        <dbReference type="SAM" id="MobiDB-lite"/>
    </source>
</evidence>
<dbReference type="InterPro" id="IPR025202">
    <property type="entry name" value="PLD-like_dom"/>
</dbReference>
<dbReference type="GeneID" id="90157279"/>
<organism evidence="8 9">
    <name type="scientific">Gordonia polyisoprenivorans (strain DSM 44266 / VH2)</name>
    <dbReference type="NCBI Taxonomy" id="1112204"/>
    <lineage>
        <taxon>Bacteria</taxon>
        <taxon>Bacillati</taxon>
        <taxon>Actinomycetota</taxon>
        <taxon>Actinomycetes</taxon>
        <taxon>Mycobacteriales</taxon>
        <taxon>Gordoniaceae</taxon>
        <taxon>Gordonia</taxon>
    </lineage>
</organism>
<dbReference type="GO" id="GO:0016787">
    <property type="term" value="F:hydrolase activity"/>
    <property type="evidence" value="ECO:0007669"/>
    <property type="project" value="UniProtKB-KW"/>
</dbReference>
<dbReference type="Gene3D" id="3.30.870.10">
    <property type="entry name" value="Endonuclease Chain A"/>
    <property type="match status" value="1"/>
</dbReference>
<dbReference type="InterPro" id="IPR011545">
    <property type="entry name" value="DEAD/DEAH_box_helicase_dom"/>
</dbReference>
<reference evidence="8 9" key="1">
    <citation type="journal article" date="2012" name="Appl. Environ. Microbiol.">
        <title>Involvement of two latex-clearing proteins during rubber degradation and insights into the subsequent degradation pathway revealed by the genome sequence of Gordonia polyisoprenivorans strain VH2.</title>
        <authorList>
            <person name="Hiessl S."/>
            <person name="Schuldes J."/>
            <person name="Thurmer A."/>
            <person name="Halbsguth T."/>
            <person name="Broker D."/>
            <person name="Angelov A."/>
            <person name="Liebl W."/>
            <person name="Daniel R."/>
            <person name="Steinbuchel A."/>
        </authorList>
    </citation>
    <scope>NUCLEOTIDE SEQUENCE [LARGE SCALE GENOMIC DNA]</scope>
    <source>
        <strain evidence="9">DSM 44266 / VH2</strain>
    </source>
</reference>
<accession>H6N492</accession>
<dbReference type="PANTHER" id="PTHR47961:SF6">
    <property type="entry name" value="DNA-DIRECTED DNA POLYMERASE"/>
    <property type="match status" value="1"/>
</dbReference>
<dbReference type="RefSeq" id="WP_014358281.1">
    <property type="nucleotide sequence ID" value="NC_016906.1"/>
</dbReference>
<dbReference type="HOGENOM" id="CLU_271789_0_0_11"/>
<dbReference type="Pfam" id="PF00271">
    <property type="entry name" value="Helicase_C"/>
    <property type="match status" value="1"/>
</dbReference>
<dbReference type="SUPFAM" id="SSF52540">
    <property type="entry name" value="P-loop containing nucleoside triphosphate hydrolases"/>
    <property type="match status" value="1"/>
</dbReference>
<keyword evidence="1" id="KW-0547">Nucleotide-binding</keyword>
<dbReference type="eggNOG" id="COG1204">
    <property type="taxonomic scope" value="Bacteria"/>
</dbReference>
<feature type="domain" description="Helicase C-terminal" evidence="7">
    <location>
        <begin position="406"/>
        <end position="576"/>
    </location>
</feature>
<dbReference type="CDD" id="cd17921">
    <property type="entry name" value="DEXHc_Ski2"/>
    <property type="match status" value="1"/>
</dbReference>
<dbReference type="GO" id="GO:0005524">
    <property type="term" value="F:ATP binding"/>
    <property type="evidence" value="ECO:0007669"/>
    <property type="project" value="UniProtKB-KW"/>
</dbReference>
<evidence type="ECO:0000256" key="4">
    <source>
        <dbReference type="ARBA" id="ARBA00022840"/>
    </source>
</evidence>
<evidence type="ECO:0000313" key="8">
    <source>
        <dbReference type="EMBL" id="AFA71239.1"/>
    </source>
</evidence>
<name>H6N492_GORPV</name>
<gene>
    <name evidence="8" type="ordered locus">GPOL_c01660</name>
</gene>
<dbReference type="PROSITE" id="PS51192">
    <property type="entry name" value="HELICASE_ATP_BIND_1"/>
    <property type="match status" value="1"/>
</dbReference>
<evidence type="ECO:0000259" key="7">
    <source>
        <dbReference type="PROSITE" id="PS51194"/>
    </source>
</evidence>
<feature type="compositionally biased region" description="Acidic residues" evidence="5">
    <location>
        <begin position="1171"/>
        <end position="1191"/>
    </location>
</feature>
<dbReference type="Gene3D" id="3.40.50.300">
    <property type="entry name" value="P-loop containing nucleotide triphosphate hydrolases"/>
    <property type="match status" value="2"/>
</dbReference>
<dbReference type="SMART" id="SM00487">
    <property type="entry name" value="DEXDc"/>
    <property type="match status" value="1"/>
</dbReference>